<evidence type="ECO:0000256" key="3">
    <source>
        <dbReference type="ARBA" id="ARBA00009370"/>
    </source>
</evidence>
<dbReference type="InterPro" id="IPR019758">
    <property type="entry name" value="Pept_S26A_signal_pept_1_CS"/>
</dbReference>
<evidence type="ECO:0000256" key="9">
    <source>
        <dbReference type="RuleBase" id="RU362042"/>
    </source>
</evidence>
<accession>A0A1H8FVT7</accession>
<keyword evidence="8" id="KW-1133">Transmembrane helix</keyword>
<dbReference type="GO" id="GO:0004252">
    <property type="term" value="F:serine-type endopeptidase activity"/>
    <property type="evidence" value="ECO:0007669"/>
    <property type="project" value="InterPro"/>
</dbReference>
<feature type="transmembrane region" description="Helical" evidence="8">
    <location>
        <begin position="7"/>
        <end position="29"/>
    </location>
</feature>
<dbReference type="PROSITE" id="PS00761">
    <property type="entry name" value="SPASE_I_3"/>
    <property type="match status" value="1"/>
</dbReference>
<feature type="domain" description="Peptidase S26" evidence="10">
    <location>
        <begin position="9"/>
        <end position="179"/>
    </location>
</feature>
<evidence type="ECO:0000256" key="2">
    <source>
        <dbReference type="ARBA" id="ARBA00004401"/>
    </source>
</evidence>
<dbReference type="SUPFAM" id="SSF51306">
    <property type="entry name" value="LexA/Signal peptidase"/>
    <property type="match status" value="1"/>
</dbReference>
<feature type="active site" evidence="7">
    <location>
        <position position="38"/>
    </location>
</feature>
<dbReference type="InterPro" id="IPR000223">
    <property type="entry name" value="Pept_S26A_signal_pept_1"/>
</dbReference>
<dbReference type="PRINTS" id="PR00727">
    <property type="entry name" value="LEADERPTASE"/>
</dbReference>
<dbReference type="STRING" id="1173111.SAMN05444955_109105"/>
<dbReference type="NCBIfam" id="TIGR02227">
    <property type="entry name" value="sigpep_I_bact"/>
    <property type="match status" value="1"/>
</dbReference>
<keyword evidence="5 8" id="KW-0645">Protease</keyword>
<protein>
    <recommendedName>
        <fullName evidence="4 8">Signal peptidase I</fullName>
        <ecNumber evidence="4 8">3.4.21.89</ecNumber>
    </recommendedName>
</protein>
<evidence type="ECO:0000259" key="10">
    <source>
        <dbReference type="Pfam" id="PF10502"/>
    </source>
</evidence>
<dbReference type="RefSeq" id="WP_089969326.1">
    <property type="nucleotide sequence ID" value="NZ_FOCQ01000009.1"/>
</dbReference>
<dbReference type="Proteomes" id="UP000199695">
    <property type="component" value="Unassembled WGS sequence"/>
</dbReference>
<dbReference type="InterPro" id="IPR019756">
    <property type="entry name" value="Pept_S26A_signal_pept_1_Ser-AS"/>
</dbReference>
<feature type="active site" evidence="7">
    <location>
        <position position="104"/>
    </location>
</feature>
<dbReference type="InterPro" id="IPR036286">
    <property type="entry name" value="LexA/Signal_pep-like_sf"/>
</dbReference>
<dbReference type="CDD" id="cd06530">
    <property type="entry name" value="S26_SPase_I"/>
    <property type="match status" value="1"/>
</dbReference>
<comment type="catalytic activity">
    <reaction evidence="1 8">
        <text>Cleavage of hydrophobic, N-terminal signal or leader sequences from secreted and periplasmic proteins.</text>
        <dbReference type="EC" id="3.4.21.89"/>
    </reaction>
</comment>
<dbReference type="OrthoDB" id="9802919at2"/>
<evidence type="ECO:0000256" key="6">
    <source>
        <dbReference type="ARBA" id="ARBA00022801"/>
    </source>
</evidence>
<evidence type="ECO:0000256" key="4">
    <source>
        <dbReference type="ARBA" id="ARBA00013208"/>
    </source>
</evidence>
<dbReference type="AlphaFoldDB" id="A0A1H8FVT7"/>
<dbReference type="PANTHER" id="PTHR43390:SF1">
    <property type="entry name" value="CHLOROPLAST PROCESSING PEPTIDASE"/>
    <property type="match status" value="1"/>
</dbReference>
<sequence>MNWLREISTWFSSITIGITLALMISIFVFQPTIVLGSSMEPTLYNNSRIYVSKLPRTLKYQPHYGDIVIIDSRIHRQRTLKDDLMDSSLFKLLVGYEEHNIWVKRVIGKPGDLIEFKNNRVYRNGRLLKEDYIKEAMIHTPDQKIKVPPNTIFVMGDNRNNSRDSREIGCVPLDHVLGVKLF</sequence>
<dbReference type="Gene3D" id="2.10.109.10">
    <property type="entry name" value="Umud Fragment, subunit A"/>
    <property type="match status" value="1"/>
</dbReference>
<dbReference type="GO" id="GO:0005886">
    <property type="term" value="C:plasma membrane"/>
    <property type="evidence" value="ECO:0007669"/>
    <property type="project" value="UniProtKB-SubCell"/>
</dbReference>
<evidence type="ECO:0000313" key="12">
    <source>
        <dbReference type="Proteomes" id="UP000199695"/>
    </source>
</evidence>
<reference evidence="11 12" key="1">
    <citation type="submission" date="2016-10" db="EMBL/GenBank/DDBJ databases">
        <authorList>
            <person name="de Groot N.N."/>
        </authorList>
    </citation>
    <scope>NUCLEOTIDE SEQUENCE [LARGE SCALE GENOMIC DNA]</scope>
    <source>
        <strain evidence="11 12">DSM 46701</strain>
    </source>
</reference>
<dbReference type="EC" id="3.4.21.89" evidence="4 8"/>
<evidence type="ECO:0000256" key="8">
    <source>
        <dbReference type="RuleBase" id="RU003993"/>
    </source>
</evidence>
<evidence type="ECO:0000256" key="7">
    <source>
        <dbReference type="PIRSR" id="PIRSR600223-1"/>
    </source>
</evidence>
<name>A0A1H8FVT7_9BACL</name>
<evidence type="ECO:0000256" key="5">
    <source>
        <dbReference type="ARBA" id="ARBA00022670"/>
    </source>
</evidence>
<dbReference type="Pfam" id="PF10502">
    <property type="entry name" value="Peptidase_S26"/>
    <property type="match status" value="1"/>
</dbReference>
<dbReference type="PANTHER" id="PTHR43390">
    <property type="entry name" value="SIGNAL PEPTIDASE I"/>
    <property type="match status" value="1"/>
</dbReference>
<organism evidence="11 12">
    <name type="scientific">Lihuaxuella thermophila</name>
    <dbReference type="NCBI Taxonomy" id="1173111"/>
    <lineage>
        <taxon>Bacteria</taxon>
        <taxon>Bacillati</taxon>
        <taxon>Bacillota</taxon>
        <taxon>Bacilli</taxon>
        <taxon>Bacillales</taxon>
        <taxon>Thermoactinomycetaceae</taxon>
        <taxon>Lihuaxuella</taxon>
    </lineage>
</organism>
<evidence type="ECO:0000313" key="11">
    <source>
        <dbReference type="EMBL" id="SEN35863.1"/>
    </source>
</evidence>
<dbReference type="PROSITE" id="PS00760">
    <property type="entry name" value="SPASE_I_2"/>
    <property type="match status" value="1"/>
</dbReference>
<keyword evidence="12" id="KW-1185">Reference proteome</keyword>
<dbReference type="PROSITE" id="PS00501">
    <property type="entry name" value="SPASE_I_1"/>
    <property type="match status" value="1"/>
</dbReference>
<dbReference type="InterPro" id="IPR019757">
    <property type="entry name" value="Pept_S26A_signal_pept_1_Lys-AS"/>
</dbReference>
<keyword evidence="6 8" id="KW-0378">Hydrolase</keyword>
<dbReference type="GO" id="GO:0009003">
    <property type="term" value="F:signal peptidase activity"/>
    <property type="evidence" value="ECO:0007669"/>
    <property type="project" value="UniProtKB-EC"/>
</dbReference>
<keyword evidence="8" id="KW-0812">Transmembrane</keyword>
<comment type="subcellular location">
    <subcellularLocation>
        <location evidence="2">Cell membrane</location>
        <topology evidence="2">Single-pass type II membrane protein</topology>
    </subcellularLocation>
    <subcellularLocation>
        <location evidence="9">Membrane</location>
        <topology evidence="9">Single-pass type II membrane protein</topology>
    </subcellularLocation>
</comment>
<dbReference type="GO" id="GO:0006465">
    <property type="term" value="P:signal peptide processing"/>
    <property type="evidence" value="ECO:0007669"/>
    <property type="project" value="InterPro"/>
</dbReference>
<proteinExistence type="inferred from homology"/>
<keyword evidence="8" id="KW-0472">Membrane</keyword>
<evidence type="ECO:0000256" key="1">
    <source>
        <dbReference type="ARBA" id="ARBA00000677"/>
    </source>
</evidence>
<gene>
    <name evidence="11" type="ORF">SAMN05444955_109105</name>
</gene>
<comment type="similarity">
    <text evidence="3 9">Belongs to the peptidase S26 family.</text>
</comment>
<dbReference type="InterPro" id="IPR019533">
    <property type="entry name" value="Peptidase_S26"/>
</dbReference>
<dbReference type="EMBL" id="FOCQ01000009">
    <property type="protein sequence ID" value="SEN35863.1"/>
    <property type="molecule type" value="Genomic_DNA"/>
</dbReference>